<dbReference type="EC" id="2.3.1.-" evidence="9"/>
<dbReference type="InterPro" id="IPR013562">
    <property type="entry name" value="TmcA/NAT10_N"/>
</dbReference>
<evidence type="ECO:0000256" key="10">
    <source>
        <dbReference type="SAM" id="MobiDB-lite"/>
    </source>
</evidence>
<dbReference type="InterPro" id="IPR007807">
    <property type="entry name" value="TcmA/NAT10_helicase"/>
</dbReference>
<keyword evidence="7 9" id="KW-0539">Nucleus</keyword>
<dbReference type="Pfam" id="PF08351">
    <property type="entry name" value="TmcA_N"/>
    <property type="match status" value="1"/>
</dbReference>
<dbReference type="InterPro" id="IPR000182">
    <property type="entry name" value="GNAT_dom"/>
</dbReference>
<dbReference type="InterPro" id="IPR032672">
    <property type="entry name" value="TmcA/NAT10/Kre33"/>
</dbReference>
<dbReference type="Pfam" id="PF13718">
    <property type="entry name" value="GNAT_acetyltr_2"/>
    <property type="match status" value="1"/>
</dbReference>
<evidence type="ECO:0000256" key="2">
    <source>
        <dbReference type="ARBA" id="ARBA00022552"/>
    </source>
</evidence>
<dbReference type="Pfam" id="PF13725">
    <property type="entry name" value="tRNA_bind_2"/>
    <property type="match status" value="1"/>
</dbReference>
<dbReference type="GO" id="GO:0000049">
    <property type="term" value="F:tRNA binding"/>
    <property type="evidence" value="ECO:0007669"/>
    <property type="project" value="TreeGrafter"/>
</dbReference>
<evidence type="ECO:0000259" key="14">
    <source>
        <dbReference type="Pfam" id="PF13725"/>
    </source>
</evidence>
<feature type="binding site" evidence="9">
    <location>
        <position position="741"/>
    </location>
    <ligand>
        <name>acetyl-CoA</name>
        <dbReference type="ChEBI" id="CHEBI:57288"/>
    </ligand>
</feature>
<evidence type="ECO:0000313" key="15">
    <source>
        <dbReference type="EMBL" id="KAF7307590.1"/>
    </source>
</evidence>
<feature type="domain" description="Possible tRNA binding" evidence="14">
    <location>
        <begin position="843"/>
        <end position="1026"/>
    </location>
</feature>
<dbReference type="GO" id="GO:0005730">
    <property type="term" value="C:nucleolus"/>
    <property type="evidence" value="ECO:0007669"/>
    <property type="project" value="UniProtKB-SubCell"/>
</dbReference>
<feature type="domain" description="TmcA/NAT10 N-terminal" evidence="12">
    <location>
        <begin position="12"/>
        <end position="200"/>
    </location>
</feature>
<dbReference type="InterPro" id="IPR027417">
    <property type="entry name" value="P-loop_NTPase"/>
</dbReference>
<dbReference type="Gene3D" id="3.40.50.11040">
    <property type="match status" value="1"/>
</dbReference>
<protein>
    <recommendedName>
        <fullName evidence="9">RNA cytidine acetyltransferase</fullName>
        <ecNumber evidence="9">2.3.1.-</ecNumber>
    </recommendedName>
    <alternativeName>
        <fullName evidence="9">18S rRNA cytosine acetyltransferase</fullName>
    </alternativeName>
</protein>
<keyword evidence="16" id="KW-1185">Reference proteome</keyword>
<evidence type="ECO:0000256" key="4">
    <source>
        <dbReference type="ARBA" id="ARBA00022694"/>
    </source>
</evidence>
<feature type="compositionally biased region" description="Basic and acidic residues" evidence="10">
    <location>
        <begin position="1050"/>
        <end position="1072"/>
    </location>
</feature>
<dbReference type="Pfam" id="PF05127">
    <property type="entry name" value="NAT10_TcmA_helicase"/>
    <property type="match status" value="1"/>
</dbReference>
<evidence type="ECO:0000256" key="8">
    <source>
        <dbReference type="ARBA" id="ARBA00023315"/>
    </source>
</evidence>
<comment type="subunit">
    <text evidence="9">Interacts with TAN1.</text>
</comment>
<evidence type="ECO:0000313" key="16">
    <source>
        <dbReference type="Proteomes" id="UP000636479"/>
    </source>
</evidence>
<evidence type="ECO:0000259" key="12">
    <source>
        <dbReference type="Pfam" id="PF08351"/>
    </source>
</evidence>
<feature type="domain" description="TcmA/NAT10 helicase" evidence="11">
    <location>
        <begin position="279"/>
        <end position="500"/>
    </location>
</feature>
<organism evidence="15 16">
    <name type="scientific">Mycena indigotica</name>
    <dbReference type="NCBI Taxonomy" id="2126181"/>
    <lineage>
        <taxon>Eukaryota</taxon>
        <taxon>Fungi</taxon>
        <taxon>Dikarya</taxon>
        <taxon>Basidiomycota</taxon>
        <taxon>Agaricomycotina</taxon>
        <taxon>Agaricomycetes</taxon>
        <taxon>Agaricomycetidae</taxon>
        <taxon>Agaricales</taxon>
        <taxon>Marasmiineae</taxon>
        <taxon>Mycenaceae</taxon>
        <taxon>Mycena</taxon>
    </lineage>
</organism>
<comment type="subcellular location">
    <subcellularLocation>
        <location evidence="1 9">Nucleus</location>
        <location evidence="1 9">Nucleolus</location>
    </subcellularLocation>
</comment>
<sequence length="1082" mass="119289">MRKQLDPRIPILIQNNVKKNNRSFIVLVGDKGRDQIPNLHYLLSQTRVSARPSVLWCYKKDLGFTSHRKNAENKIKRDIKRGIREPNEKNPFEVFIAATDIRYTYYKESEKILGHTYGMLVLQDFEAVTPNLLARTIETVEGGGLIVLLLKTMTSLKQLYTMTMDVHARYRTASHDSVVARFNERFILSLGSCEDCLFLDDELNVLPISRGKDITPIEDGELPKITPDQTQLAALRESLVDTTPAGPLVTLAKTLDQAQAVLTFIEAISEKTLSSTVTLTAARGRGKSAALGLAIAAALGHGYSNIFVTSPSPENLKTVFEFIFKGMDVLGYEEHLDYDIMQSVSAEGGPKGAIVRVDVFKNHRQTIQYIQPQDAHVLGQAELVIIDEAAAIPLPLVRNLIGPYLVFLASTINGYEGTGRSLSLKLFKQLRESTRPSLTKAPAGSAGASKDEDSAPSTSKKHPKPAPKARSLREIKLTTPIRYGTNDKIEKWLYNVLCLNATTGSSSHRGTPHPSTCSLFYVNRDTLFSYHPASEVFLQRMMALYVASHYKNQPNDLQMLSDAPAHHLFVLLPPIEDDEDTLPEPLVVLQVALEGGLKKEVVLDAAGRGQQASGDMIPWVISTQFLESGFASLKGGRVVRIASDPDYAGMGYGSRALEALNAFYSGEYYDFDEAEKAAPKYPKPGKFDLSTADLHTETPSVKPVTSMPPLLQRLSERKPEVLDYLGVSYGLTAQLLRFWKKAGYVPLYLRQTPSELTGEHSCLMVRGLNSTADSQEWLGEFAKGMSTSTPVDLNLTNHRLPKTIPFPSFLQVPRIREHHCFKHTRSCEYRPQNNRLGPLKIATVALASTELSHLLTPFDLKRLEAYSNNMLDYHAALDLVPTIAKLFFERRLIGAGEDENVHLSAVQSAILLGLGLQNKEIDDLEKELTLPSSQTLALFGKLVRKITKRLVGIQKAAIGADIPEAAPKPAFAADTGTVTAAALEDELEEAGAVEMSKEKQRQREMIDSLDLKKYAINDAGVDWSVAERQIGKGRGNTVVSVKSTAAGQKRKADETETRENGGGDKENTKGQEAKAIVSVVTL</sequence>
<comment type="caution">
    <text evidence="9">Lacks conserved residue(s) required for the propagation of feature annotation.</text>
</comment>
<keyword evidence="2 9" id="KW-0698">rRNA processing</keyword>
<comment type="catalytic activity">
    <reaction evidence="9">
        <text>a cytidine in tRNA + acetyl-CoA + ATP + H2O = an N(4)-acetylcytidine in tRNA + ADP + phosphate + CoA + H(+)</text>
        <dbReference type="Rhea" id="RHEA:53876"/>
        <dbReference type="Rhea" id="RHEA-COMP:13670"/>
        <dbReference type="Rhea" id="RHEA-COMP:13671"/>
        <dbReference type="ChEBI" id="CHEBI:15377"/>
        <dbReference type="ChEBI" id="CHEBI:15378"/>
        <dbReference type="ChEBI" id="CHEBI:30616"/>
        <dbReference type="ChEBI" id="CHEBI:43474"/>
        <dbReference type="ChEBI" id="CHEBI:57287"/>
        <dbReference type="ChEBI" id="CHEBI:57288"/>
        <dbReference type="ChEBI" id="CHEBI:74900"/>
        <dbReference type="ChEBI" id="CHEBI:82748"/>
        <dbReference type="ChEBI" id="CHEBI:456216"/>
    </reaction>
</comment>
<feature type="domain" description="N-acetyltransferase" evidence="13">
    <location>
        <begin position="540"/>
        <end position="768"/>
    </location>
</feature>
<feature type="binding site" evidence="9">
    <location>
        <begin position="648"/>
        <end position="654"/>
    </location>
    <ligand>
        <name>acetyl-CoA</name>
        <dbReference type="ChEBI" id="CHEBI:57288"/>
    </ligand>
</feature>
<dbReference type="GO" id="GO:1904812">
    <property type="term" value="P:rRNA acetylation involved in maturation of SSU-rRNA"/>
    <property type="evidence" value="ECO:0007669"/>
    <property type="project" value="InterPro"/>
</dbReference>
<proteinExistence type="inferred from homology"/>
<keyword evidence="6 9" id="KW-0067">ATP-binding</keyword>
<dbReference type="FunFam" id="3.40.50.11040:FF:000002">
    <property type="entry name" value="RNA cytidine acetyltransferase"/>
    <property type="match status" value="1"/>
</dbReference>
<dbReference type="GO" id="GO:0051391">
    <property type="term" value="P:tRNA acetylation"/>
    <property type="evidence" value="ECO:0007669"/>
    <property type="project" value="UniProtKB-UniRule"/>
</dbReference>
<keyword evidence="8 9" id="KW-0012">Acyltransferase</keyword>
<dbReference type="GO" id="GO:0030686">
    <property type="term" value="C:90S preribosome"/>
    <property type="evidence" value="ECO:0007669"/>
    <property type="project" value="TreeGrafter"/>
</dbReference>
<evidence type="ECO:0000256" key="3">
    <source>
        <dbReference type="ARBA" id="ARBA00022679"/>
    </source>
</evidence>
<comment type="similarity">
    <text evidence="9">Belongs to the RNA cytidine acetyltransferase family. NAT10 subfamily.</text>
</comment>
<evidence type="ECO:0000256" key="6">
    <source>
        <dbReference type="ARBA" id="ARBA00022840"/>
    </source>
</evidence>
<dbReference type="EMBL" id="JACAZF010000004">
    <property type="protein sequence ID" value="KAF7307590.1"/>
    <property type="molecule type" value="Genomic_DNA"/>
</dbReference>
<feature type="region of interest" description="Disordered" evidence="10">
    <location>
        <begin position="1036"/>
        <end position="1082"/>
    </location>
</feature>
<keyword evidence="3 9" id="KW-0808">Transferase</keyword>
<name>A0A8H6SYN3_9AGAR</name>
<dbReference type="Gene3D" id="3.40.50.300">
    <property type="entry name" value="P-loop containing nucleotide triphosphate hydrolases"/>
    <property type="match status" value="1"/>
</dbReference>
<feature type="binding site" evidence="9">
    <location>
        <begin position="284"/>
        <end position="293"/>
    </location>
    <ligand>
        <name>ATP</name>
        <dbReference type="ChEBI" id="CHEBI:30616"/>
    </ligand>
</feature>
<keyword evidence="4 9" id="KW-0819">tRNA processing</keyword>
<dbReference type="PANTHER" id="PTHR10925:SF5">
    <property type="entry name" value="RNA CYTIDINE ACETYLTRANSFERASE"/>
    <property type="match status" value="1"/>
</dbReference>
<reference evidence="15" key="1">
    <citation type="submission" date="2020-05" db="EMBL/GenBank/DDBJ databases">
        <title>Mycena genomes resolve the evolution of fungal bioluminescence.</title>
        <authorList>
            <person name="Tsai I.J."/>
        </authorList>
    </citation>
    <scope>NUCLEOTIDE SEQUENCE</scope>
    <source>
        <strain evidence="15">171206Taipei</strain>
    </source>
</reference>
<dbReference type="GO" id="GO:0005524">
    <property type="term" value="F:ATP binding"/>
    <property type="evidence" value="ECO:0007669"/>
    <property type="project" value="UniProtKB-UniRule"/>
</dbReference>
<dbReference type="Proteomes" id="UP000636479">
    <property type="component" value="Unassembled WGS sequence"/>
</dbReference>
<dbReference type="AlphaFoldDB" id="A0A8H6SYN3"/>
<comment type="caution">
    <text evidence="15">The sequence shown here is derived from an EMBL/GenBank/DDBJ whole genome shotgun (WGS) entry which is preliminary data.</text>
</comment>
<dbReference type="GO" id="GO:1990883">
    <property type="term" value="F:18S rRNA cytidine N-acetyltransferase activity"/>
    <property type="evidence" value="ECO:0007669"/>
    <property type="project" value="TreeGrafter"/>
</dbReference>
<dbReference type="PANTHER" id="PTHR10925">
    <property type="entry name" value="N-ACETYLTRANSFERASE 10"/>
    <property type="match status" value="1"/>
</dbReference>
<accession>A0A8H6SYN3</accession>
<dbReference type="HAMAP" id="MF_03211">
    <property type="entry name" value="RNA_acetyltr_Nat10"/>
    <property type="match status" value="1"/>
</dbReference>
<gene>
    <name evidence="9" type="primary">NAT10</name>
    <name evidence="15" type="ORF">MIND_00553900</name>
</gene>
<feature type="compositionally biased region" description="Polar residues" evidence="10">
    <location>
        <begin position="1037"/>
        <end position="1046"/>
    </location>
</feature>
<evidence type="ECO:0000256" key="5">
    <source>
        <dbReference type="ARBA" id="ARBA00022741"/>
    </source>
</evidence>
<comment type="catalytic activity">
    <reaction evidence="9">
        <text>a cytidine in 18S rRNA + acetyl-CoA + ATP + H2O = an N(4)-acetylcytidine in 18S rRNA + ADP + phosphate + CoA + H(+)</text>
        <dbReference type="Rhea" id="RHEA:51424"/>
        <dbReference type="Rhea" id="RHEA-COMP:13575"/>
        <dbReference type="Rhea" id="RHEA-COMP:13576"/>
        <dbReference type="ChEBI" id="CHEBI:15377"/>
        <dbReference type="ChEBI" id="CHEBI:15378"/>
        <dbReference type="ChEBI" id="CHEBI:30616"/>
        <dbReference type="ChEBI" id="CHEBI:43474"/>
        <dbReference type="ChEBI" id="CHEBI:57287"/>
        <dbReference type="ChEBI" id="CHEBI:57288"/>
        <dbReference type="ChEBI" id="CHEBI:74900"/>
        <dbReference type="ChEBI" id="CHEBI:82748"/>
        <dbReference type="ChEBI" id="CHEBI:456216"/>
    </reaction>
</comment>
<evidence type="ECO:0000256" key="7">
    <source>
        <dbReference type="ARBA" id="ARBA00023242"/>
    </source>
</evidence>
<dbReference type="InterPro" id="IPR033688">
    <property type="entry name" value="NAT10"/>
</dbReference>
<evidence type="ECO:0000256" key="9">
    <source>
        <dbReference type="HAMAP-Rule" id="MF_03211"/>
    </source>
</evidence>
<evidence type="ECO:0000256" key="1">
    <source>
        <dbReference type="ARBA" id="ARBA00004604"/>
    </source>
</evidence>
<keyword evidence="5 9" id="KW-0547">Nucleotide-binding</keyword>
<dbReference type="InterPro" id="IPR027992">
    <property type="entry name" value="tRNA_bind_dom"/>
</dbReference>
<dbReference type="Gene3D" id="3.40.630.30">
    <property type="match status" value="1"/>
</dbReference>
<dbReference type="OrthoDB" id="10067491at2759"/>
<feature type="binding site" evidence="9">
    <location>
        <position position="482"/>
    </location>
    <ligand>
        <name>ATP</name>
        <dbReference type="ChEBI" id="CHEBI:30616"/>
    </ligand>
</feature>
<feature type="region of interest" description="Disordered" evidence="10">
    <location>
        <begin position="435"/>
        <end position="471"/>
    </location>
</feature>
<evidence type="ECO:0000259" key="11">
    <source>
        <dbReference type="Pfam" id="PF05127"/>
    </source>
</evidence>
<comment type="function">
    <text evidence="9">RNA cytidine acetyltransferase with specificity toward both 18S rRNA and tRNAs. Catalyzes the formation of N(4)-acetylcytidine (ac4C) in 18S rRNA. Required for early nucleolar cleavages of precursor rRNA at sites A0, A1 and A2 during 18S rRNA synthesis. Catalyzes the formation of ac4C in serine and leucine tRNAs. Requires the tRNA-binding adapter protein TAN1 for full tRNA acetyltransferase activity but not for 18S rRNA acetylation.</text>
</comment>
<evidence type="ECO:0000259" key="13">
    <source>
        <dbReference type="Pfam" id="PF13718"/>
    </source>
</evidence>